<dbReference type="InterPro" id="IPR044644">
    <property type="entry name" value="DinF-like"/>
</dbReference>
<dbReference type="NCBIfam" id="TIGR00797">
    <property type="entry name" value="matE"/>
    <property type="match status" value="1"/>
</dbReference>
<protein>
    <submittedName>
        <fullName evidence="7">MATE family efflux transporter</fullName>
    </submittedName>
</protein>
<proteinExistence type="inferred from homology"/>
<dbReference type="RefSeq" id="WP_279252574.1">
    <property type="nucleotide sequence ID" value="NZ_SHNP01000003.1"/>
</dbReference>
<feature type="transmembrane region" description="Helical" evidence="6">
    <location>
        <begin position="12"/>
        <end position="31"/>
    </location>
</feature>
<evidence type="ECO:0000256" key="1">
    <source>
        <dbReference type="ARBA" id="ARBA00004141"/>
    </source>
</evidence>
<keyword evidence="3 6" id="KW-0812">Transmembrane</keyword>
<evidence type="ECO:0000256" key="3">
    <source>
        <dbReference type="ARBA" id="ARBA00022692"/>
    </source>
</evidence>
<dbReference type="CDD" id="cd13136">
    <property type="entry name" value="MATE_DinF_like"/>
    <property type="match status" value="1"/>
</dbReference>
<evidence type="ECO:0000256" key="5">
    <source>
        <dbReference type="ARBA" id="ARBA00023136"/>
    </source>
</evidence>
<feature type="transmembrane region" description="Helical" evidence="6">
    <location>
        <begin position="160"/>
        <end position="183"/>
    </location>
</feature>
<evidence type="ECO:0000313" key="7">
    <source>
        <dbReference type="EMBL" id="MCX2973699.1"/>
    </source>
</evidence>
<keyword evidence="8" id="KW-1185">Reference proteome</keyword>
<feature type="transmembrane region" description="Helical" evidence="6">
    <location>
        <begin position="241"/>
        <end position="259"/>
    </location>
</feature>
<feature type="transmembrane region" description="Helical" evidence="6">
    <location>
        <begin position="382"/>
        <end position="402"/>
    </location>
</feature>
<dbReference type="Pfam" id="PF01554">
    <property type="entry name" value="MatE"/>
    <property type="match status" value="2"/>
</dbReference>
<dbReference type="Proteomes" id="UP001143307">
    <property type="component" value="Unassembled WGS sequence"/>
</dbReference>
<reference evidence="7" key="1">
    <citation type="submission" date="2019-02" db="EMBL/GenBank/DDBJ databases">
        <authorList>
            <person name="Li S.-H."/>
        </authorList>
    </citation>
    <scope>NUCLEOTIDE SEQUENCE</scope>
    <source>
        <strain evidence="7">IMCC8485</strain>
    </source>
</reference>
<dbReference type="PANTHER" id="PTHR42893:SF46">
    <property type="entry name" value="PROTEIN DETOXIFICATION 44, CHLOROPLASTIC"/>
    <property type="match status" value="1"/>
</dbReference>
<feature type="transmembrane region" description="Helical" evidence="6">
    <location>
        <begin position="271"/>
        <end position="295"/>
    </location>
</feature>
<feature type="transmembrane region" description="Helical" evidence="6">
    <location>
        <begin position="131"/>
        <end position="153"/>
    </location>
</feature>
<gene>
    <name evidence="7" type="ORF">EYC87_08935</name>
</gene>
<feature type="transmembrane region" description="Helical" evidence="6">
    <location>
        <begin position="316"/>
        <end position="341"/>
    </location>
</feature>
<keyword evidence="5 6" id="KW-0472">Membrane</keyword>
<dbReference type="EMBL" id="SHNP01000003">
    <property type="protein sequence ID" value="MCX2973699.1"/>
    <property type="molecule type" value="Genomic_DNA"/>
</dbReference>
<feature type="transmembrane region" description="Helical" evidence="6">
    <location>
        <begin position="189"/>
        <end position="210"/>
    </location>
</feature>
<comment type="similarity">
    <text evidence="2">Belongs to the multi antimicrobial extrusion (MATE) (TC 2.A.66.1) family.</text>
</comment>
<evidence type="ECO:0000256" key="6">
    <source>
        <dbReference type="SAM" id="Phobius"/>
    </source>
</evidence>
<evidence type="ECO:0000313" key="8">
    <source>
        <dbReference type="Proteomes" id="UP001143307"/>
    </source>
</evidence>
<evidence type="ECO:0000256" key="4">
    <source>
        <dbReference type="ARBA" id="ARBA00022989"/>
    </source>
</evidence>
<dbReference type="InterPro" id="IPR002528">
    <property type="entry name" value="MATE_fam"/>
</dbReference>
<evidence type="ECO:0000256" key="2">
    <source>
        <dbReference type="ARBA" id="ARBA00010199"/>
    </source>
</evidence>
<dbReference type="PANTHER" id="PTHR42893">
    <property type="entry name" value="PROTEIN DETOXIFICATION 44, CHLOROPLASTIC-RELATED"/>
    <property type="match status" value="1"/>
</dbReference>
<comment type="caution">
    <text evidence="7">The sequence shown here is derived from an EMBL/GenBank/DDBJ whole genome shotgun (WGS) entry which is preliminary data.</text>
</comment>
<organism evidence="7 8">
    <name type="scientific">Candidatus Seongchinamella marina</name>
    <dbReference type="NCBI Taxonomy" id="2518990"/>
    <lineage>
        <taxon>Bacteria</taxon>
        <taxon>Pseudomonadati</taxon>
        <taxon>Pseudomonadota</taxon>
        <taxon>Gammaproteobacteria</taxon>
        <taxon>Cellvibrionales</taxon>
        <taxon>Halieaceae</taxon>
        <taxon>Seongchinamella</taxon>
    </lineage>
</organism>
<name>A0ABT3SV07_9GAMM</name>
<sequence length="444" mass="48601">METNKQLDHKIWGIAWPAIFSNVSIPLLGLVDSAILGHLDSSLYLGSVAVGAALLSFLYWGFSFLRMGTTGLVARAEGAGDTIGSILVLMRSAILALALAALVVLLHRPVIHLGLLLMSPAEDVLNLAQSYANIRIGSAPAVLVTYTIVGWFIGRQNTRWPMLIVVVTNLVNIGLDFLFIMGLGMNSDGAALATVIAEYLGCTIAILAVWKQLQTAELSLIKGHLGDVSAYKQLLKSNRHLFVRTMCLLFSFAFFTAQGENFGSEVLAANALMLQLLMLAAYGMDGFAFAAEGLVGQRLGGRDLDGFLRAVKRCSVWTMVAAGIMSLAFLTLQPVFINILTDISSVKELMRQFFPWLIVLPLIAAPSYLLDGVFIGAAETRYMMSTMLLSVFLVYLPLWYLCTGLGNHGLWLAFTAFNLARGVFLYIWFWRLNRDDAWLRANEG</sequence>
<comment type="subcellular location">
    <subcellularLocation>
        <location evidence="1">Membrane</location>
        <topology evidence="1">Multi-pass membrane protein</topology>
    </subcellularLocation>
</comment>
<feature type="transmembrane region" description="Helical" evidence="6">
    <location>
        <begin position="86"/>
        <end position="111"/>
    </location>
</feature>
<keyword evidence="4 6" id="KW-1133">Transmembrane helix</keyword>
<feature type="transmembrane region" description="Helical" evidence="6">
    <location>
        <begin position="43"/>
        <end position="65"/>
    </location>
</feature>
<feature type="transmembrane region" description="Helical" evidence="6">
    <location>
        <begin position="353"/>
        <end position="370"/>
    </location>
</feature>
<accession>A0ABT3SV07</accession>
<feature type="transmembrane region" description="Helical" evidence="6">
    <location>
        <begin position="408"/>
        <end position="430"/>
    </location>
</feature>